<dbReference type="EMBL" id="BTGU01001653">
    <property type="protein sequence ID" value="GMN27150.1"/>
    <property type="molecule type" value="Genomic_DNA"/>
</dbReference>
<dbReference type="EMBL" id="BTGU01001654">
    <property type="protein sequence ID" value="GMN27174.1"/>
    <property type="molecule type" value="Genomic_DNA"/>
</dbReference>
<keyword evidence="3" id="KW-1185">Reference proteome</keyword>
<evidence type="ECO:0000313" key="3">
    <source>
        <dbReference type="Proteomes" id="UP001187192"/>
    </source>
</evidence>
<evidence type="ECO:0000313" key="2">
    <source>
        <dbReference type="EMBL" id="GMN27174.1"/>
    </source>
</evidence>
<gene>
    <name evidence="1" type="ORF">TIFTF001_040980</name>
    <name evidence="2" type="ORF">TIFTF001_040989</name>
</gene>
<dbReference type="AlphaFoldDB" id="A0AA87Z9E6"/>
<sequence>MPTGSWSTDKVGPLILEVLLLPRFQGDVHYGVLGLRQAVQAPVVLRRWKPNTTGSAPHRHPAAPTISRGLPNLGGVTITRLPEPAVFYLSRTGDNGATAAPDRSGVPLGVPAAMVHDPPSGNLSPGAWGPQIADEDMDLVIR</sequence>
<organism evidence="1 3">
    <name type="scientific">Ficus carica</name>
    <name type="common">Common fig</name>
    <dbReference type="NCBI Taxonomy" id="3494"/>
    <lineage>
        <taxon>Eukaryota</taxon>
        <taxon>Viridiplantae</taxon>
        <taxon>Streptophyta</taxon>
        <taxon>Embryophyta</taxon>
        <taxon>Tracheophyta</taxon>
        <taxon>Spermatophyta</taxon>
        <taxon>Magnoliopsida</taxon>
        <taxon>eudicotyledons</taxon>
        <taxon>Gunneridae</taxon>
        <taxon>Pentapetalae</taxon>
        <taxon>rosids</taxon>
        <taxon>fabids</taxon>
        <taxon>Rosales</taxon>
        <taxon>Moraceae</taxon>
        <taxon>Ficeae</taxon>
        <taxon>Ficus</taxon>
    </lineage>
</organism>
<accession>A0AA87Z9E6</accession>
<name>A0AA87Z9E6_FICCA</name>
<comment type="caution">
    <text evidence="1">The sequence shown here is derived from an EMBL/GenBank/DDBJ whole genome shotgun (WGS) entry which is preliminary data.</text>
</comment>
<evidence type="ECO:0000313" key="1">
    <source>
        <dbReference type="EMBL" id="GMN27150.1"/>
    </source>
</evidence>
<dbReference type="Proteomes" id="UP001187192">
    <property type="component" value="Unassembled WGS sequence"/>
</dbReference>
<protein>
    <submittedName>
        <fullName evidence="1">Uncharacterized protein</fullName>
    </submittedName>
</protein>
<reference evidence="1" key="1">
    <citation type="submission" date="2023-07" db="EMBL/GenBank/DDBJ databases">
        <title>draft genome sequence of fig (Ficus carica).</title>
        <authorList>
            <person name="Takahashi T."/>
            <person name="Nishimura K."/>
        </authorList>
    </citation>
    <scope>NUCLEOTIDE SEQUENCE</scope>
</reference>
<proteinExistence type="predicted"/>